<comment type="caution">
    <text evidence="2">The sequence shown here is derived from an EMBL/GenBank/DDBJ whole genome shotgun (WGS) entry which is preliminary data.</text>
</comment>
<evidence type="ECO:0000313" key="3">
    <source>
        <dbReference type="Proteomes" id="UP001151760"/>
    </source>
</evidence>
<dbReference type="EMBL" id="BQNB010010156">
    <property type="protein sequence ID" value="GJS73463.1"/>
    <property type="molecule type" value="Genomic_DNA"/>
</dbReference>
<name>A0ABQ4Y8K4_9ASTR</name>
<organism evidence="2 3">
    <name type="scientific">Tanacetum coccineum</name>
    <dbReference type="NCBI Taxonomy" id="301880"/>
    <lineage>
        <taxon>Eukaryota</taxon>
        <taxon>Viridiplantae</taxon>
        <taxon>Streptophyta</taxon>
        <taxon>Embryophyta</taxon>
        <taxon>Tracheophyta</taxon>
        <taxon>Spermatophyta</taxon>
        <taxon>Magnoliopsida</taxon>
        <taxon>eudicotyledons</taxon>
        <taxon>Gunneridae</taxon>
        <taxon>Pentapetalae</taxon>
        <taxon>asterids</taxon>
        <taxon>campanulids</taxon>
        <taxon>Asterales</taxon>
        <taxon>Asteraceae</taxon>
        <taxon>Asteroideae</taxon>
        <taxon>Anthemideae</taxon>
        <taxon>Anthemidinae</taxon>
        <taxon>Tanacetum</taxon>
    </lineage>
</organism>
<reference evidence="2" key="2">
    <citation type="submission" date="2022-01" db="EMBL/GenBank/DDBJ databases">
        <authorList>
            <person name="Yamashiro T."/>
            <person name="Shiraishi A."/>
            <person name="Satake H."/>
            <person name="Nakayama K."/>
        </authorList>
    </citation>
    <scope>NUCLEOTIDE SEQUENCE</scope>
</reference>
<reference evidence="2" key="1">
    <citation type="journal article" date="2022" name="Int. J. Mol. Sci.">
        <title>Draft Genome of Tanacetum Coccineum: Genomic Comparison of Closely Related Tanacetum-Family Plants.</title>
        <authorList>
            <person name="Yamashiro T."/>
            <person name="Shiraishi A."/>
            <person name="Nakayama K."/>
            <person name="Satake H."/>
        </authorList>
    </citation>
    <scope>NUCLEOTIDE SEQUENCE</scope>
</reference>
<evidence type="ECO:0000313" key="2">
    <source>
        <dbReference type="EMBL" id="GJS73463.1"/>
    </source>
</evidence>
<protein>
    <submittedName>
        <fullName evidence="2">Uncharacterized protein</fullName>
    </submittedName>
</protein>
<dbReference type="Proteomes" id="UP001151760">
    <property type="component" value="Unassembled WGS sequence"/>
</dbReference>
<evidence type="ECO:0000256" key="1">
    <source>
        <dbReference type="SAM" id="MobiDB-lite"/>
    </source>
</evidence>
<gene>
    <name evidence="2" type="ORF">Tco_0706304</name>
</gene>
<accession>A0ABQ4Y8K4</accession>
<feature type="region of interest" description="Disordered" evidence="1">
    <location>
        <begin position="54"/>
        <end position="76"/>
    </location>
</feature>
<sequence length="174" mass="20746">MEGYTLKKLKRFKFEVIKDMFDKAFKRVNTFVDYKIELQEQSLKKDEAEMIKESSSKRAGTELEQEVAKKQKIDDDQEEAEIKKHMDIVLYKEEIKNDAIPLATKPPIIVEWKIIKEGKMGYFQLIRADVSSKRYSSMIRMLQNIDREDLETLWKLVKAKHRNIRPEEAYERVL</sequence>
<keyword evidence="3" id="KW-1185">Reference proteome</keyword>
<proteinExistence type="predicted"/>